<evidence type="ECO:0000259" key="4">
    <source>
        <dbReference type="Pfam" id="PF13649"/>
    </source>
</evidence>
<dbReference type="GO" id="GO:0032259">
    <property type="term" value="P:methylation"/>
    <property type="evidence" value="ECO:0007669"/>
    <property type="project" value="UniProtKB-KW"/>
</dbReference>
<keyword evidence="1 5" id="KW-0489">Methyltransferase</keyword>
<gene>
    <name evidence="5" type="ORF">BG844_03485</name>
</gene>
<dbReference type="PANTHER" id="PTHR43464:SF19">
    <property type="entry name" value="UBIQUINONE BIOSYNTHESIS O-METHYLTRANSFERASE, MITOCHONDRIAL"/>
    <property type="match status" value="1"/>
</dbReference>
<dbReference type="CDD" id="cd02440">
    <property type="entry name" value="AdoMet_MTases"/>
    <property type="match status" value="1"/>
</dbReference>
<sequence length="206" mass="22872">MSYDEVVESLRAIYDTRAPQRDATVKQPWKISERAAFLDRLRAIQARTLLEIGAGTGQDSLYFARAGLTVTAVDISPEQVAICRRKGLIAEVRDVLHLGFTPASFDAVWSMNCLLHVPDANLAEALRATRETLTPGGLAFLGMWGGVDSEGIMENDGRFFSFRTDEQILTAAAQHFEIVDFHTIDHGFRFQALTLARPAHSSHLRN</sequence>
<keyword evidence="3" id="KW-0949">S-adenosyl-L-methionine</keyword>
<organism evidence="5 6">
    <name type="scientific">Couchioplanes caeruleus subsp. caeruleus</name>
    <dbReference type="NCBI Taxonomy" id="56427"/>
    <lineage>
        <taxon>Bacteria</taxon>
        <taxon>Bacillati</taxon>
        <taxon>Actinomycetota</taxon>
        <taxon>Actinomycetes</taxon>
        <taxon>Micromonosporales</taxon>
        <taxon>Micromonosporaceae</taxon>
        <taxon>Couchioplanes</taxon>
    </lineage>
</organism>
<keyword evidence="6" id="KW-1185">Reference proteome</keyword>
<evidence type="ECO:0000256" key="3">
    <source>
        <dbReference type="ARBA" id="ARBA00022691"/>
    </source>
</evidence>
<dbReference type="EMBL" id="MEIA01000015">
    <property type="protein sequence ID" value="OJF15554.1"/>
    <property type="molecule type" value="Genomic_DNA"/>
</dbReference>
<dbReference type="SUPFAM" id="SSF53335">
    <property type="entry name" value="S-adenosyl-L-methionine-dependent methyltransferases"/>
    <property type="match status" value="1"/>
</dbReference>
<comment type="caution">
    <text evidence="5">The sequence shown here is derived from an EMBL/GenBank/DDBJ whole genome shotgun (WGS) entry which is preliminary data.</text>
</comment>
<dbReference type="RefSeq" id="WP_071803272.1">
    <property type="nucleotide sequence ID" value="NZ_MEIA01000015.1"/>
</dbReference>
<dbReference type="Pfam" id="PF13649">
    <property type="entry name" value="Methyltransf_25"/>
    <property type="match status" value="1"/>
</dbReference>
<dbReference type="InterPro" id="IPR029063">
    <property type="entry name" value="SAM-dependent_MTases_sf"/>
</dbReference>
<dbReference type="Gene3D" id="3.40.50.150">
    <property type="entry name" value="Vaccinia Virus protein VP39"/>
    <property type="match status" value="1"/>
</dbReference>
<dbReference type="InterPro" id="IPR041698">
    <property type="entry name" value="Methyltransf_25"/>
</dbReference>
<dbReference type="Proteomes" id="UP000182486">
    <property type="component" value="Unassembled WGS sequence"/>
</dbReference>
<name>A0A1K0GE97_9ACTN</name>
<protein>
    <submittedName>
        <fullName evidence="5">Methyltransferase type 11</fullName>
    </submittedName>
</protein>
<accession>A0A1K0GE97</accession>
<dbReference type="AlphaFoldDB" id="A0A1K0GE97"/>
<keyword evidence="2 5" id="KW-0808">Transferase</keyword>
<evidence type="ECO:0000256" key="1">
    <source>
        <dbReference type="ARBA" id="ARBA00022603"/>
    </source>
</evidence>
<evidence type="ECO:0000256" key="2">
    <source>
        <dbReference type="ARBA" id="ARBA00022679"/>
    </source>
</evidence>
<evidence type="ECO:0000313" key="6">
    <source>
        <dbReference type="Proteomes" id="UP000182486"/>
    </source>
</evidence>
<dbReference type="PANTHER" id="PTHR43464">
    <property type="entry name" value="METHYLTRANSFERASE"/>
    <property type="match status" value="1"/>
</dbReference>
<reference evidence="5 6" key="1">
    <citation type="submission" date="2016-09" db="EMBL/GenBank/DDBJ databases">
        <title>Couchioplanes caeruleus draft genome sequence.</title>
        <authorList>
            <person name="Sheehan J."/>
            <person name="Caffrey P."/>
        </authorList>
    </citation>
    <scope>NUCLEOTIDE SEQUENCE [LARGE SCALE GENOMIC DNA]</scope>
    <source>
        <strain evidence="5 6">DSM 43634</strain>
    </source>
</reference>
<proteinExistence type="predicted"/>
<evidence type="ECO:0000313" key="5">
    <source>
        <dbReference type="EMBL" id="OJF15554.1"/>
    </source>
</evidence>
<feature type="domain" description="Methyltransferase" evidence="4">
    <location>
        <begin position="50"/>
        <end position="137"/>
    </location>
</feature>
<dbReference type="GO" id="GO:0008168">
    <property type="term" value="F:methyltransferase activity"/>
    <property type="evidence" value="ECO:0007669"/>
    <property type="project" value="UniProtKB-KW"/>
</dbReference>